<dbReference type="InterPro" id="IPR030931">
    <property type="entry name" value="Group_II_RT_mat"/>
</dbReference>
<dbReference type="AlphaFoldDB" id="A0A5C6EVN6"/>
<reference evidence="4 5" key="1">
    <citation type="submission" date="2019-02" db="EMBL/GenBank/DDBJ databases">
        <title>Deep-cultivation of Planctomycetes and their phenomic and genomic characterization uncovers novel biology.</title>
        <authorList>
            <person name="Wiegand S."/>
            <person name="Jogler M."/>
            <person name="Boedeker C."/>
            <person name="Pinto D."/>
            <person name="Vollmers J."/>
            <person name="Rivas-Marin E."/>
            <person name="Kohn T."/>
            <person name="Peeters S.H."/>
            <person name="Heuer A."/>
            <person name="Rast P."/>
            <person name="Oberbeckmann S."/>
            <person name="Bunk B."/>
            <person name="Jeske O."/>
            <person name="Meyerdierks A."/>
            <person name="Storesund J.E."/>
            <person name="Kallscheuer N."/>
            <person name="Luecker S."/>
            <person name="Lage O.M."/>
            <person name="Pohl T."/>
            <person name="Merkel B.J."/>
            <person name="Hornburger P."/>
            <person name="Mueller R.-W."/>
            <person name="Bruemmer F."/>
            <person name="Labrenz M."/>
            <person name="Spormann A.M."/>
            <person name="Op Den Camp H."/>
            <person name="Overmann J."/>
            <person name="Amann R."/>
            <person name="Jetten M.S.M."/>
            <person name="Mascher T."/>
            <person name="Medema M.H."/>
            <person name="Devos D.P."/>
            <person name="Kaster A.-K."/>
            <person name="Ovreas L."/>
            <person name="Rohde M."/>
            <person name="Galperin M.Y."/>
            <person name="Jogler C."/>
        </authorList>
    </citation>
    <scope>NUCLEOTIDE SEQUENCE [LARGE SCALE GENOMIC DNA]</scope>
    <source>
        <strain evidence="4 5">Poly59</strain>
    </source>
</reference>
<dbReference type="PANTHER" id="PTHR34047:SF8">
    <property type="entry name" value="PROTEIN YKFC"/>
    <property type="match status" value="1"/>
</dbReference>
<evidence type="ECO:0000256" key="2">
    <source>
        <dbReference type="SAM" id="MobiDB-lite"/>
    </source>
</evidence>
<keyword evidence="5" id="KW-1185">Reference proteome</keyword>
<feature type="compositionally biased region" description="Polar residues" evidence="2">
    <location>
        <begin position="48"/>
        <end position="58"/>
    </location>
</feature>
<comment type="similarity">
    <text evidence="1">Belongs to the bacterial reverse transcriptase family.</text>
</comment>
<dbReference type="Proteomes" id="UP000317977">
    <property type="component" value="Unassembled WGS sequence"/>
</dbReference>
<dbReference type="InterPro" id="IPR000477">
    <property type="entry name" value="RT_dom"/>
</dbReference>
<dbReference type="InterPro" id="IPR043502">
    <property type="entry name" value="DNA/RNA_pol_sf"/>
</dbReference>
<organism evidence="4 5">
    <name type="scientific">Rubripirellula reticaptiva</name>
    <dbReference type="NCBI Taxonomy" id="2528013"/>
    <lineage>
        <taxon>Bacteria</taxon>
        <taxon>Pseudomonadati</taxon>
        <taxon>Planctomycetota</taxon>
        <taxon>Planctomycetia</taxon>
        <taxon>Pirellulales</taxon>
        <taxon>Pirellulaceae</taxon>
        <taxon>Rubripirellula</taxon>
    </lineage>
</organism>
<dbReference type="CDD" id="cd01651">
    <property type="entry name" value="RT_G2_intron"/>
    <property type="match status" value="1"/>
</dbReference>
<dbReference type="OrthoDB" id="258234at2"/>
<evidence type="ECO:0000256" key="1">
    <source>
        <dbReference type="ARBA" id="ARBA00034120"/>
    </source>
</evidence>
<dbReference type="EMBL" id="SJPX01000003">
    <property type="protein sequence ID" value="TWU51549.1"/>
    <property type="molecule type" value="Genomic_DNA"/>
</dbReference>
<proteinExistence type="inferred from homology"/>
<evidence type="ECO:0000259" key="3">
    <source>
        <dbReference type="PROSITE" id="PS50878"/>
    </source>
</evidence>
<dbReference type="InterPro" id="IPR051083">
    <property type="entry name" value="GrpII_Intron_Splice-Mob/Def"/>
</dbReference>
<dbReference type="NCBIfam" id="TIGR04416">
    <property type="entry name" value="group_II_RT_mat"/>
    <property type="match status" value="1"/>
</dbReference>
<evidence type="ECO:0000313" key="5">
    <source>
        <dbReference type="Proteomes" id="UP000317977"/>
    </source>
</evidence>
<feature type="domain" description="Reverse transcriptase" evidence="3">
    <location>
        <begin position="128"/>
        <end position="378"/>
    </location>
</feature>
<dbReference type="Pfam" id="PF00078">
    <property type="entry name" value="RVT_1"/>
    <property type="match status" value="1"/>
</dbReference>
<protein>
    <submittedName>
        <fullName evidence="4">Group II intron-encoded protein LtrA</fullName>
    </submittedName>
</protein>
<gene>
    <name evidence="4" type="primary">ltrA_3</name>
    <name evidence="4" type="ORF">Poly59_31420</name>
</gene>
<comment type="caution">
    <text evidence="4">The sequence shown here is derived from an EMBL/GenBank/DDBJ whole genome shotgun (WGS) entry which is preliminary data.</text>
</comment>
<feature type="region of interest" description="Disordered" evidence="2">
    <location>
        <begin position="1"/>
        <end position="58"/>
    </location>
</feature>
<dbReference type="RefSeq" id="WP_146534877.1">
    <property type="nucleotide sequence ID" value="NZ_SJPX01000003.1"/>
</dbReference>
<dbReference type="SUPFAM" id="SSF56672">
    <property type="entry name" value="DNA/RNA polymerases"/>
    <property type="match status" value="1"/>
</dbReference>
<dbReference type="PANTHER" id="PTHR34047">
    <property type="entry name" value="NUCLEAR INTRON MATURASE 1, MITOCHONDRIAL-RELATED"/>
    <property type="match status" value="1"/>
</dbReference>
<dbReference type="PROSITE" id="PS50878">
    <property type="entry name" value="RT_POL"/>
    <property type="match status" value="1"/>
</dbReference>
<accession>A0A5C6EVN6</accession>
<sequence length="500" mass="57655">MTFNHDESSMPAKPKKQQRQTTLWESDDCKVPLTPGNAGRGKAVRPTRVSSQTSTTLSGGISVNERLDRITTRAEGDAVATFNNVFSLLNNELLFYAFRKLKRGKAPGVDHVTVDDYEVNLQENLRKLEDRLHRGSYRPQPSLRREIPKGEGKTRPLGIACVEDKIVQRAIVMILERIYEVDFCDTSYGYRPRRSCHQALADLGQTIVRQRVNFVYDADIAGFFNHVCHEKLVELLGHRIEDPRLLRLIVKFLKSGVMIQDTRHDTTEGVAQGSVLSPLLANVYLHYVLDEWFEQQVKPRLSGQAAIIRFADDFVCTFERESDAKRFASVLVKRLGRYSLELAEEKTKLIRFGRFARRDCQRLGEGAPSTFDFLGFMHYCGTSRSGKFKLKRRTAAKKFRGKVDDLKSWFRSKLTTPISEVWPTLVRKVQGHFQYYHVNDNWPMLMKFREAARRLGLRWMRRRSQKGANLSWSDYHRYLEAYPLPMPGRLKDLIAMTGAK</sequence>
<evidence type="ECO:0000313" key="4">
    <source>
        <dbReference type="EMBL" id="TWU51549.1"/>
    </source>
</evidence>
<name>A0A5C6EVN6_9BACT</name>